<dbReference type="EMBL" id="JBHTIV010000009">
    <property type="protein sequence ID" value="MFD0932758.1"/>
    <property type="molecule type" value="Genomic_DNA"/>
</dbReference>
<keyword evidence="2" id="KW-1185">Reference proteome</keyword>
<gene>
    <name evidence="1" type="ORF">ACFQ0R_09155</name>
</gene>
<dbReference type="NCBIfam" id="TIGR01200">
    <property type="entry name" value="GLPGLI"/>
    <property type="match status" value="1"/>
</dbReference>
<dbReference type="Proteomes" id="UP001597049">
    <property type="component" value="Unassembled WGS sequence"/>
</dbReference>
<comment type="caution">
    <text evidence="1">The sequence shown here is derived from an EMBL/GenBank/DDBJ whole genome shotgun (WGS) entry which is preliminary data.</text>
</comment>
<proteinExistence type="predicted"/>
<evidence type="ECO:0000313" key="2">
    <source>
        <dbReference type="Proteomes" id="UP001597049"/>
    </source>
</evidence>
<protein>
    <submittedName>
        <fullName evidence="1">GLPGLI family protein</fullName>
    </submittedName>
</protein>
<sequence>MKNIICLLITFITVHFTNGQDKSSKIYVEYAVNKGSINSTEYLIANTNNALYTTDFIEVKNDKTIDSEDGDDYRINPEIVKVNAMKYYSQLDSPYLYFVSQSKNTENTIVVVDSLPKLQWELSPNKTKEINTFTCFEAKTTFRGSKIVAFYTPEIPAGFGPFKFKGLPGLILEAYNEDSGLKYHWKAIKIISPFNQKLNLKFSEELYDSPLVTYRSIVEKFDNKLKQMDERMKARVSRGGSITLNKTERVSIEKIYEWEEK</sequence>
<dbReference type="RefSeq" id="WP_379658062.1">
    <property type="nucleotide sequence ID" value="NZ_JBHTIV010000009.1"/>
</dbReference>
<evidence type="ECO:0000313" key="1">
    <source>
        <dbReference type="EMBL" id="MFD0932758.1"/>
    </source>
</evidence>
<dbReference type="InterPro" id="IPR005901">
    <property type="entry name" value="GLPGLI"/>
</dbReference>
<accession>A0ABW3GQF1</accession>
<organism evidence="1 2">
    <name type="scientific">Psychroflexus salinarum</name>
    <dbReference type="NCBI Taxonomy" id="546024"/>
    <lineage>
        <taxon>Bacteria</taxon>
        <taxon>Pseudomonadati</taxon>
        <taxon>Bacteroidota</taxon>
        <taxon>Flavobacteriia</taxon>
        <taxon>Flavobacteriales</taxon>
        <taxon>Flavobacteriaceae</taxon>
        <taxon>Psychroflexus</taxon>
    </lineage>
</organism>
<reference evidence="2" key="1">
    <citation type="journal article" date="2019" name="Int. J. Syst. Evol. Microbiol.">
        <title>The Global Catalogue of Microorganisms (GCM) 10K type strain sequencing project: providing services to taxonomists for standard genome sequencing and annotation.</title>
        <authorList>
            <consortium name="The Broad Institute Genomics Platform"/>
            <consortium name="The Broad Institute Genome Sequencing Center for Infectious Disease"/>
            <person name="Wu L."/>
            <person name="Ma J."/>
        </authorList>
    </citation>
    <scope>NUCLEOTIDE SEQUENCE [LARGE SCALE GENOMIC DNA]</scope>
    <source>
        <strain evidence="2">CCUG 56752</strain>
    </source>
</reference>
<name>A0ABW3GQF1_9FLAO</name>
<dbReference type="Pfam" id="PF09697">
    <property type="entry name" value="Porph_ging"/>
    <property type="match status" value="1"/>
</dbReference>